<feature type="domain" description="Ammonium transporter AmtB-like" evidence="9">
    <location>
        <begin position="6"/>
        <end position="396"/>
    </location>
</feature>
<keyword evidence="3" id="KW-0813">Transport</keyword>
<feature type="transmembrane region" description="Helical" evidence="8">
    <location>
        <begin position="41"/>
        <end position="61"/>
    </location>
</feature>
<protein>
    <recommendedName>
        <fullName evidence="9">Ammonium transporter AmtB-like domain-containing protein</fullName>
    </recommendedName>
</protein>
<keyword evidence="7" id="KW-0924">Ammonia transport</keyword>
<evidence type="ECO:0000256" key="6">
    <source>
        <dbReference type="ARBA" id="ARBA00023136"/>
    </source>
</evidence>
<evidence type="ECO:0000259" key="9">
    <source>
        <dbReference type="Pfam" id="PF00909"/>
    </source>
</evidence>
<sequence length="400" mass="41687">MEGNTAWILTAAALVLFMVPGLALFYGGMVRAKNALNMLNMNMWCLGIVPVVWVLLGWSLAAGDSGRWWLGDLSIVGLKGVHDVESLATFGFLMTFACITPALISGAVADRMKFSAWMVFVPIWSLVVYAPVVYWIYGADGWIFNLPAHDFAGGTAIHVNAGAAALALAIVLGKRSGWPQNRPAPHNVPFVMLGAGILWFGWFGFNAGSALAANGQAAQAFVNTFIAAAAGMVAWMLVELAKTGKASTIGMASGVVAALVAITPAAGFVGSMHALVFGAAAGVICFFAIEAKFRFGFDDSLDVVGIHLVGGAVGGILLGFMADSSAVPGGDFIDGVFFGGGILLWNQILSIVAVCAFSFAATYIIAKVLDKVMGLRVSESTEMSGLDVSDHGEAAYVIEG</sequence>
<feature type="transmembrane region" description="Helical" evidence="8">
    <location>
        <begin position="249"/>
        <end position="266"/>
    </location>
</feature>
<organism evidence="10">
    <name type="scientific">marine metagenome</name>
    <dbReference type="NCBI Taxonomy" id="408172"/>
    <lineage>
        <taxon>unclassified sequences</taxon>
        <taxon>metagenomes</taxon>
        <taxon>ecological metagenomes</taxon>
    </lineage>
</organism>
<feature type="transmembrane region" description="Helical" evidence="8">
    <location>
        <begin position="87"/>
        <end position="109"/>
    </location>
</feature>
<dbReference type="InterPro" id="IPR024041">
    <property type="entry name" value="NH4_transpt_AmtB-like_dom"/>
</dbReference>
<dbReference type="SUPFAM" id="SSF111352">
    <property type="entry name" value="Ammonium transporter"/>
    <property type="match status" value="1"/>
</dbReference>
<reference evidence="10" key="1">
    <citation type="submission" date="2018-05" db="EMBL/GenBank/DDBJ databases">
        <authorList>
            <person name="Lanie J.A."/>
            <person name="Ng W.-L."/>
            <person name="Kazmierczak K.M."/>
            <person name="Andrzejewski T.M."/>
            <person name="Davidsen T.M."/>
            <person name="Wayne K.J."/>
            <person name="Tettelin H."/>
            <person name="Glass J.I."/>
            <person name="Rusch D."/>
            <person name="Podicherti R."/>
            <person name="Tsui H.-C.T."/>
            <person name="Winkler M.E."/>
        </authorList>
    </citation>
    <scope>NUCLEOTIDE SEQUENCE</scope>
</reference>
<evidence type="ECO:0000256" key="7">
    <source>
        <dbReference type="ARBA" id="ARBA00023177"/>
    </source>
</evidence>
<dbReference type="GO" id="GO:0008519">
    <property type="term" value="F:ammonium channel activity"/>
    <property type="evidence" value="ECO:0007669"/>
    <property type="project" value="InterPro"/>
</dbReference>
<evidence type="ECO:0000256" key="4">
    <source>
        <dbReference type="ARBA" id="ARBA00022692"/>
    </source>
</evidence>
<feature type="transmembrane region" description="Helical" evidence="8">
    <location>
        <begin position="272"/>
        <end position="289"/>
    </location>
</feature>
<evidence type="ECO:0000313" key="10">
    <source>
        <dbReference type="EMBL" id="SUZ63850.1"/>
    </source>
</evidence>
<dbReference type="InterPro" id="IPR029020">
    <property type="entry name" value="Ammonium/urea_transptr"/>
</dbReference>
<keyword evidence="4 8" id="KW-0812">Transmembrane</keyword>
<dbReference type="Pfam" id="PF00909">
    <property type="entry name" value="Ammonium_transp"/>
    <property type="match status" value="1"/>
</dbReference>
<evidence type="ECO:0000256" key="5">
    <source>
        <dbReference type="ARBA" id="ARBA00022989"/>
    </source>
</evidence>
<feature type="transmembrane region" description="Helical" evidence="8">
    <location>
        <begin position="217"/>
        <end position="237"/>
    </location>
</feature>
<feature type="transmembrane region" description="Helical" evidence="8">
    <location>
        <begin position="186"/>
        <end position="205"/>
    </location>
</feature>
<dbReference type="PRINTS" id="PR00342">
    <property type="entry name" value="RHESUSRHD"/>
</dbReference>
<comment type="subcellular location">
    <subcellularLocation>
        <location evidence="1">Membrane</location>
        <topology evidence="1">Multi-pass membrane protein</topology>
    </subcellularLocation>
</comment>
<feature type="transmembrane region" description="Helical" evidence="8">
    <location>
        <begin position="6"/>
        <end position="29"/>
    </location>
</feature>
<dbReference type="PROSITE" id="PS01219">
    <property type="entry name" value="AMMONIUM_TRANSP"/>
    <property type="match status" value="1"/>
</dbReference>
<name>A0A381PA63_9ZZZZ</name>
<evidence type="ECO:0000256" key="2">
    <source>
        <dbReference type="ARBA" id="ARBA00005887"/>
    </source>
</evidence>
<dbReference type="InterPro" id="IPR002229">
    <property type="entry name" value="RhesusRHD"/>
</dbReference>
<feature type="transmembrane region" description="Helical" evidence="8">
    <location>
        <begin position="116"/>
        <end position="137"/>
    </location>
</feature>
<accession>A0A381PA63</accession>
<dbReference type="EMBL" id="UINC01000927">
    <property type="protein sequence ID" value="SUZ63850.1"/>
    <property type="molecule type" value="Genomic_DNA"/>
</dbReference>
<dbReference type="InterPro" id="IPR018047">
    <property type="entry name" value="Ammonium_transpt_CS"/>
</dbReference>
<feature type="transmembrane region" description="Helical" evidence="8">
    <location>
        <begin position="301"/>
        <end position="322"/>
    </location>
</feature>
<evidence type="ECO:0000256" key="1">
    <source>
        <dbReference type="ARBA" id="ARBA00004141"/>
    </source>
</evidence>
<keyword evidence="6 8" id="KW-0472">Membrane</keyword>
<feature type="transmembrane region" description="Helical" evidence="8">
    <location>
        <begin position="157"/>
        <end position="174"/>
    </location>
</feature>
<keyword evidence="5 8" id="KW-1133">Transmembrane helix</keyword>
<evidence type="ECO:0000256" key="8">
    <source>
        <dbReference type="SAM" id="Phobius"/>
    </source>
</evidence>
<feature type="transmembrane region" description="Helical" evidence="8">
    <location>
        <begin position="342"/>
        <end position="366"/>
    </location>
</feature>
<comment type="similarity">
    <text evidence="2">Belongs to the ammonia transporter channel (TC 1.A.11.2) family.</text>
</comment>
<proteinExistence type="inferred from homology"/>
<dbReference type="NCBIfam" id="TIGR00836">
    <property type="entry name" value="amt"/>
    <property type="match status" value="1"/>
</dbReference>
<dbReference type="Gene3D" id="1.10.3430.10">
    <property type="entry name" value="Ammonium transporter AmtB like domains"/>
    <property type="match status" value="1"/>
</dbReference>
<gene>
    <name evidence="10" type="ORF">METZ01_LOCUS16704</name>
</gene>
<dbReference type="InterPro" id="IPR001905">
    <property type="entry name" value="Ammonium_transpt"/>
</dbReference>
<dbReference type="PANTHER" id="PTHR43029">
    <property type="entry name" value="AMMONIUM TRANSPORTER MEP2"/>
    <property type="match status" value="1"/>
</dbReference>
<evidence type="ECO:0000256" key="3">
    <source>
        <dbReference type="ARBA" id="ARBA00022448"/>
    </source>
</evidence>
<dbReference type="GO" id="GO:0005886">
    <property type="term" value="C:plasma membrane"/>
    <property type="evidence" value="ECO:0007669"/>
    <property type="project" value="InterPro"/>
</dbReference>
<dbReference type="AlphaFoldDB" id="A0A381PA63"/>
<dbReference type="PANTHER" id="PTHR43029:SF10">
    <property type="entry name" value="AMMONIUM TRANSPORTER MEP2"/>
    <property type="match status" value="1"/>
</dbReference>